<feature type="domain" description="A-kinase anchor protein 7-like phosphoesterase" evidence="2">
    <location>
        <begin position="47"/>
        <end position="106"/>
    </location>
</feature>
<evidence type="ECO:0000313" key="3">
    <source>
        <dbReference type="EMBL" id="KJA17032.1"/>
    </source>
</evidence>
<dbReference type="OrthoDB" id="277832at2759"/>
<dbReference type="GO" id="GO:0006355">
    <property type="term" value="P:regulation of DNA-templated transcription"/>
    <property type="evidence" value="ECO:0007669"/>
    <property type="project" value="TreeGrafter"/>
</dbReference>
<dbReference type="GO" id="GO:0005634">
    <property type="term" value="C:nucleus"/>
    <property type="evidence" value="ECO:0007669"/>
    <property type="project" value="TreeGrafter"/>
</dbReference>
<dbReference type="OMA" id="ICEMGSH"/>
<sequence>MATLAPPAFTSKTKPRQSSESHHGRGSTRGRGSSQRGGRGGSRLSRPTHFLALPLHTHDELRSRKGATSSSLVEGLDTSIVIDPWRLHMTLGVMALELEAEEPAAADIPRSPSGFQVQESEDPLASATLSLSVSETPLPSSDTPANTSRTPAQGSSAPQSPSPAPRKTVSTALSLLQSLQPTISTILRGEKGVKVPLTVLDVMKTIRMRPSTPASSLTHAAEEGDDEETAGEALIRGTRSHETGENEAMQRLRDICETRPLKLHCTILNTSHRKPARRLPFAYSDVLASGACRLLGAVGQEIGERDDPDPDPDVPPITSRSSAGHPRLHGVESARNETANSTSNYGSVPFSREDSSHLSRTAVQERNEGVSDLLMPSASSSSVIEAPPSTSLPTPLAKADLAPKYRSPLAAPPPLEINLGTYTVDEVQLWVMGSHGPRNEYVSCGGVRLE</sequence>
<feature type="region of interest" description="Disordered" evidence="1">
    <location>
        <begin position="133"/>
        <end position="169"/>
    </location>
</feature>
<dbReference type="Proteomes" id="UP000054270">
    <property type="component" value="Unassembled WGS sequence"/>
</dbReference>
<dbReference type="PANTHER" id="PTHR13360:SF1">
    <property type="entry name" value="ACTIVATING SIGNAL COINTEGRATOR 1 COMPLEX SUBUNIT 1"/>
    <property type="match status" value="1"/>
</dbReference>
<dbReference type="Pfam" id="PF10469">
    <property type="entry name" value="AKAP7_NLS"/>
    <property type="match status" value="1"/>
</dbReference>
<dbReference type="Gene3D" id="3.90.1140.10">
    <property type="entry name" value="Cyclic phosphodiesterase"/>
    <property type="match status" value="2"/>
</dbReference>
<dbReference type="EMBL" id="KN817611">
    <property type="protein sequence ID" value="KJA17032.1"/>
    <property type="molecule type" value="Genomic_DNA"/>
</dbReference>
<proteinExistence type="predicted"/>
<keyword evidence="4" id="KW-1185">Reference proteome</keyword>
<organism evidence="3 4">
    <name type="scientific">Hypholoma sublateritium (strain FD-334 SS-4)</name>
    <dbReference type="NCBI Taxonomy" id="945553"/>
    <lineage>
        <taxon>Eukaryota</taxon>
        <taxon>Fungi</taxon>
        <taxon>Dikarya</taxon>
        <taxon>Basidiomycota</taxon>
        <taxon>Agaricomycotina</taxon>
        <taxon>Agaricomycetes</taxon>
        <taxon>Agaricomycetidae</taxon>
        <taxon>Agaricales</taxon>
        <taxon>Agaricineae</taxon>
        <taxon>Strophariaceae</taxon>
        <taxon>Hypholoma</taxon>
    </lineage>
</organism>
<reference evidence="4" key="1">
    <citation type="submission" date="2014-04" db="EMBL/GenBank/DDBJ databases">
        <title>Evolutionary Origins and Diversification of the Mycorrhizal Mutualists.</title>
        <authorList>
            <consortium name="DOE Joint Genome Institute"/>
            <consortium name="Mycorrhizal Genomics Consortium"/>
            <person name="Kohler A."/>
            <person name="Kuo A."/>
            <person name="Nagy L.G."/>
            <person name="Floudas D."/>
            <person name="Copeland A."/>
            <person name="Barry K.W."/>
            <person name="Cichocki N."/>
            <person name="Veneault-Fourrey C."/>
            <person name="LaButti K."/>
            <person name="Lindquist E.A."/>
            <person name="Lipzen A."/>
            <person name="Lundell T."/>
            <person name="Morin E."/>
            <person name="Murat C."/>
            <person name="Riley R."/>
            <person name="Ohm R."/>
            <person name="Sun H."/>
            <person name="Tunlid A."/>
            <person name="Henrissat B."/>
            <person name="Grigoriev I.V."/>
            <person name="Hibbett D.S."/>
            <person name="Martin F."/>
        </authorList>
    </citation>
    <scope>NUCLEOTIDE SEQUENCE [LARGE SCALE GENOMIC DNA]</scope>
    <source>
        <strain evidence="4">FD-334 SS-4</strain>
    </source>
</reference>
<feature type="compositionally biased region" description="Polar residues" evidence="1">
    <location>
        <begin position="133"/>
        <end position="150"/>
    </location>
</feature>
<dbReference type="PANTHER" id="PTHR13360">
    <property type="entry name" value="ACTIVATING SIGNAL COINTEGRATOR 1 COMPLEX SUBUNIT 1"/>
    <property type="match status" value="1"/>
</dbReference>
<dbReference type="InterPro" id="IPR009210">
    <property type="entry name" value="ASCC1"/>
</dbReference>
<feature type="region of interest" description="Disordered" evidence="1">
    <location>
        <begin position="107"/>
        <end position="126"/>
    </location>
</feature>
<feature type="region of interest" description="Disordered" evidence="1">
    <location>
        <begin position="301"/>
        <end position="365"/>
    </location>
</feature>
<dbReference type="InterPro" id="IPR019510">
    <property type="entry name" value="AKAP7-like_phosphoesterase"/>
</dbReference>
<feature type="compositionally biased region" description="Basic and acidic residues" evidence="1">
    <location>
        <begin position="351"/>
        <end position="365"/>
    </location>
</feature>
<evidence type="ECO:0000259" key="2">
    <source>
        <dbReference type="Pfam" id="PF10469"/>
    </source>
</evidence>
<protein>
    <recommendedName>
        <fullName evidence="2">A-kinase anchor protein 7-like phosphoesterase domain-containing protein</fullName>
    </recommendedName>
</protein>
<evidence type="ECO:0000313" key="4">
    <source>
        <dbReference type="Proteomes" id="UP000054270"/>
    </source>
</evidence>
<dbReference type="STRING" id="945553.A0A0D2KQW6"/>
<feature type="region of interest" description="Disordered" evidence="1">
    <location>
        <begin position="211"/>
        <end position="230"/>
    </location>
</feature>
<dbReference type="GO" id="GO:0006307">
    <property type="term" value="P:DNA alkylation repair"/>
    <property type="evidence" value="ECO:0007669"/>
    <property type="project" value="InterPro"/>
</dbReference>
<feature type="region of interest" description="Disordered" evidence="1">
    <location>
        <begin position="1"/>
        <end position="47"/>
    </location>
</feature>
<dbReference type="AlphaFoldDB" id="A0A0D2KQW6"/>
<accession>A0A0D2KQW6</accession>
<evidence type="ECO:0000256" key="1">
    <source>
        <dbReference type="SAM" id="MobiDB-lite"/>
    </source>
</evidence>
<name>A0A0D2KQW6_HYPSF</name>
<gene>
    <name evidence="3" type="ORF">HYPSUDRAFT_1046429</name>
</gene>
<feature type="compositionally biased region" description="Polar residues" evidence="1">
    <location>
        <begin position="336"/>
        <end position="346"/>
    </location>
</feature>